<sequence length="90" mass="9902">RPMFVAADRVFDHVDDAFAHLPPAVANAILVAWQDPSPRTASMADFAVALHVGDLDARSPEVMSLWVMLERIAGRDLGQHLLERLRALSS</sequence>
<feature type="non-terminal residue" evidence="1">
    <location>
        <position position="1"/>
    </location>
</feature>
<evidence type="ECO:0000313" key="1">
    <source>
        <dbReference type="EMBL" id="NGM24427.1"/>
    </source>
</evidence>
<proteinExistence type="predicted"/>
<keyword evidence="2" id="KW-1185">Reference proteome</keyword>
<reference evidence="1 2" key="2">
    <citation type="submission" date="2020-03" db="EMBL/GenBank/DDBJ databases">
        <title>Roseomonas stagni sp. nov., isolated from pond water in Japan.</title>
        <authorList>
            <person name="Furuhata K."/>
            <person name="Miyamoto H."/>
            <person name="Goto K."/>
        </authorList>
    </citation>
    <scope>NUCLEOTIDE SEQUENCE [LARGE SCALE GENOMIC DNA]</scope>
    <source>
        <strain evidence="1 2">PeD5</strain>
    </source>
</reference>
<dbReference type="Proteomes" id="UP000475385">
    <property type="component" value="Unassembled WGS sequence"/>
</dbReference>
<organism evidence="1 2">
    <name type="scientific">Falsiroseomonas algicola</name>
    <dbReference type="NCBI Taxonomy" id="2716930"/>
    <lineage>
        <taxon>Bacteria</taxon>
        <taxon>Pseudomonadati</taxon>
        <taxon>Pseudomonadota</taxon>
        <taxon>Alphaproteobacteria</taxon>
        <taxon>Acetobacterales</taxon>
        <taxon>Roseomonadaceae</taxon>
        <taxon>Falsiroseomonas</taxon>
    </lineage>
</organism>
<protein>
    <submittedName>
        <fullName evidence="1">Uncharacterized protein</fullName>
    </submittedName>
</protein>
<reference evidence="1 2" key="1">
    <citation type="submission" date="2020-02" db="EMBL/GenBank/DDBJ databases">
        <authorList>
            <person name="Kim H.M."/>
            <person name="Jeon C.O."/>
        </authorList>
    </citation>
    <scope>NUCLEOTIDE SEQUENCE [LARGE SCALE GENOMIC DNA]</scope>
    <source>
        <strain evidence="1 2">PeD5</strain>
    </source>
</reference>
<name>A0A6M1LW84_9PROT</name>
<dbReference type="RefSeq" id="WP_164698332.1">
    <property type="nucleotide sequence ID" value="NZ_JAAIKB010000055.1"/>
</dbReference>
<dbReference type="AlphaFoldDB" id="A0A6M1LW84"/>
<accession>A0A6M1LW84</accession>
<gene>
    <name evidence="1" type="ORF">G3576_30940</name>
</gene>
<comment type="caution">
    <text evidence="1">The sequence shown here is derived from an EMBL/GenBank/DDBJ whole genome shotgun (WGS) entry which is preliminary data.</text>
</comment>
<dbReference type="EMBL" id="JAAIKB010000055">
    <property type="protein sequence ID" value="NGM24427.1"/>
    <property type="molecule type" value="Genomic_DNA"/>
</dbReference>
<evidence type="ECO:0000313" key="2">
    <source>
        <dbReference type="Proteomes" id="UP000475385"/>
    </source>
</evidence>